<reference evidence="2" key="1">
    <citation type="journal article" date="2010" name="Science">
        <title>The genome of the Western clawed frog Xenopus tropicalis.</title>
        <authorList>
            <person name="Hellsten U."/>
            <person name="Harland R.M."/>
            <person name="Gilchrist M.J."/>
            <person name="Hendrix D."/>
            <person name="Jurka J."/>
            <person name="Kapitonov V."/>
            <person name="Ovcharenko I."/>
            <person name="Putnam N.H."/>
            <person name="Shu S."/>
            <person name="Taher L."/>
            <person name="Blitz I.L."/>
            <person name="Blumberg B."/>
            <person name="Dichmann D.S."/>
            <person name="Dubchak I."/>
            <person name="Amaya E."/>
            <person name="Detter J.C."/>
            <person name="Fletcher R."/>
            <person name="Gerhard D.S."/>
            <person name="Goodstein D."/>
            <person name="Graves T."/>
            <person name="Grigoriev I.V."/>
            <person name="Grimwood J."/>
            <person name="Kawashima T."/>
            <person name="Lindquist E."/>
            <person name="Lucas S.M."/>
            <person name="Mead P.E."/>
            <person name="Mitros T."/>
            <person name="Ogino H."/>
            <person name="Ohta Y."/>
            <person name="Poliakov A.V."/>
            <person name="Pollet N."/>
            <person name="Robert J."/>
            <person name="Salamov A."/>
            <person name="Sater A.K."/>
            <person name="Schmutz J."/>
            <person name="Terry A."/>
            <person name="Vize P.D."/>
            <person name="Warren W.C."/>
            <person name="Wells D."/>
            <person name="Wills A."/>
            <person name="Wilson R.K."/>
            <person name="Zimmerman L.B."/>
            <person name="Zorn A.M."/>
            <person name="Grainger R."/>
            <person name="Grammer T."/>
            <person name="Khokha M.K."/>
            <person name="Richardson P.M."/>
            <person name="Rokhsar D.S."/>
        </authorList>
    </citation>
    <scope>NUCLEOTIDE SEQUENCE [LARGE SCALE GENOMIC DNA]</scope>
    <source>
        <strain evidence="2">Nigerian</strain>
    </source>
</reference>
<dbReference type="Xenbase" id="XB-GENE-1003961">
    <property type="gene designation" value="hspa12b"/>
</dbReference>
<dbReference type="InterPro" id="IPR043129">
    <property type="entry name" value="ATPase_NBD"/>
</dbReference>
<protein>
    <submittedName>
        <fullName evidence="2">Heat shock protein family A (Hsp70) member 12B</fullName>
    </submittedName>
</protein>
<dbReference type="Bgee" id="ENSXETG00000012748">
    <property type="expression patterns" value="Expressed in skeletal muscle tissue and 11 other cell types or tissues"/>
</dbReference>
<accession>A0A6I8SDI3</accession>
<dbReference type="PANTHER" id="PTHR14187">
    <property type="entry name" value="ALPHA KINASE/ELONGATION FACTOR 2 KINASE"/>
    <property type="match status" value="1"/>
</dbReference>
<feature type="compositionally biased region" description="Polar residues" evidence="1">
    <location>
        <begin position="30"/>
        <end position="48"/>
    </location>
</feature>
<proteinExistence type="predicted"/>
<dbReference type="PANTHER" id="PTHR14187:SF39">
    <property type="entry name" value="HEAT SHOCK 70 KDA PROTEIN 12B"/>
    <property type="match status" value="1"/>
</dbReference>
<dbReference type="GeneTree" id="ENSGT00940000159032"/>
<sequence length="646" mass="72468">MSAVLERRMDSLQIGTNMDRSCTPSPPNSPSLQNESCNIAPLTPSQSPRSEHRAVRGSQFFVVVAIDFGTTSSGYAFSFSKDPEAIHMMRKWEGGDPGVAHQKTPTSLLLTPDKDFHSFGYTARDYYHDLDPEEARDWLYFEKFKMKIHSASELKDQCPALNEKEAIRWVLTVPAIWKQPAKQFMREAAYLAGLVSPENPEQLLIALEPEAASIYCRKLRLHQLIDLSSKAIINGYPSDRSIDSSFRQAREQLRRSRHSRTFLVETGMGELWSEMQAGDRYIVADCGGGTVDLTVHQIEQPKGTLKELYKASGGPYGAIGVDLAFEKMLCKIFGEDFIQTFKVKRPAAWVDLTIAFEARKRTAAPQRSNHLNISLPFSFIDFYRKNKGQNVETALRKSSVNFVKWSSQGMLRMSSEAMNELFQPTIRQIVQHIDDLMKKPEVEGIKYLFLVGGFAESPMLQSAVQSAFSDICRVIIPQDVGLTILKGAVLFGLDPTIVRVRRSPLTYGVGVLNKFVEGKHPADKLLVKEGKNWCTDIFDKFVSVDQSVALGDIVQRSYCPARNGQRKIIINIYCSSTDEVVYITDPGVRKCGTINLDLPDINEENGKTGRREIKASMQFGDTEIKVTAMDVKSKKTVRAAIDFLSN</sequence>
<evidence type="ECO:0000313" key="2">
    <source>
        <dbReference type="Ensembl" id="ENSXETP00000090610"/>
    </source>
</evidence>
<dbReference type="SUPFAM" id="SSF53067">
    <property type="entry name" value="Actin-like ATPase domain"/>
    <property type="match status" value="2"/>
</dbReference>
<dbReference type="Ensembl" id="ENSXETT00000083588">
    <property type="protein sequence ID" value="ENSXETP00000090610"/>
    <property type="gene ID" value="ENSXETG00000012748"/>
</dbReference>
<name>A0A6I8SDI3_XENTR</name>
<reference evidence="2" key="2">
    <citation type="submission" date="2020-05" db="UniProtKB">
        <authorList>
            <consortium name="Ensembl"/>
        </authorList>
    </citation>
    <scope>IDENTIFICATION</scope>
</reference>
<feature type="region of interest" description="Disordered" evidence="1">
    <location>
        <begin position="9"/>
        <end position="51"/>
    </location>
</feature>
<dbReference type="Gene3D" id="3.30.420.40">
    <property type="match status" value="2"/>
</dbReference>
<evidence type="ECO:0000256" key="1">
    <source>
        <dbReference type="SAM" id="MobiDB-lite"/>
    </source>
</evidence>
<feature type="compositionally biased region" description="Polar residues" evidence="1">
    <location>
        <begin position="13"/>
        <end position="23"/>
    </location>
</feature>
<gene>
    <name evidence="2" type="primary">hspa12b</name>
</gene>
<organism evidence="2">
    <name type="scientific">Xenopus tropicalis</name>
    <name type="common">Western clawed frog</name>
    <name type="synonym">Silurana tropicalis</name>
    <dbReference type="NCBI Taxonomy" id="8364"/>
    <lineage>
        <taxon>Eukaryota</taxon>
        <taxon>Metazoa</taxon>
        <taxon>Chordata</taxon>
        <taxon>Craniata</taxon>
        <taxon>Vertebrata</taxon>
        <taxon>Euteleostomi</taxon>
        <taxon>Amphibia</taxon>
        <taxon>Batrachia</taxon>
        <taxon>Anura</taxon>
        <taxon>Pipoidea</taxon>
        <taxon>Pipidae</taxon>
        <taxon>Xenopodinae</taxon>
        <taxon>Xenopus</taxon>
        <taxon>Silurana</taxon>
    </lineage>
</organism>
<dbReference type="AlphaFoldDB" id="A0A6I8SDI3"/>